<accession>A0A6C0HGV3</accession>
<name>A0A6C0HGV3_9ZZZZ</name>
<organism evidence="1">
    <name type="scientific">viral metagenome</name>
    <dbReference type="NCBI Taxonomy" id="1070528"/>
    <lineage>
        <taxon>unclassified sequences</taxon>
        <taxon>metagenomes</taxon>
        <taxon>organismal metagenomes</taxon>
    </lineage>
</organism>
<dbReference type="AlphaFoldDB" id="A0A6C0HGV3"/>
<reference evidence="1" key="1">
    <citation type="journal article" date="2020" name="Nature">
        <title>Giant virus diversity and host interactions through global metagenomics.</title>
        <authorList>
            <person name="Schulz F."/>
            <person name="Roux S."/>
            <person name="Paez-Espino D."/>
            <person name="Jungbluth S."/>
            <person name="Walsh D.A."/>
            <person name="Denef V.J."/>
            <person name="McMahon K.D."/>
            <person name="Konstantinidis K.T."/>
            <person name="Eloe-Fadrosh E.A."/>
            <person name="Kyrpides N.C."/>
            <person name="Woyke T."/>
        </authorList>
    </citation>
    <scope>NUCLEOTIDE SEQUENCE</scope>
    <source>
        <strain evidence="1">GVMAG-M-3300023184-105</strain>
    </source>
</reference>
<evidence type="ECO:0000313" key="1">
    <source>
        <dbReference type="EMBL" id="QHT79858.1"/>
    </source>
</evidence>
<proteinExistence type="predicted"/>
<sequence length="134" mass="15911">MRYISLVNDIKNVRSPNSVNSRGRKLCPITFDILTCNNTINIDNVLYSTKGFAKWVHSELEKDYDRLTTFCDLSELFKDKSFFVKFIRIRSPMTNLQYDLPTIAIICDIFIWQYYRAPIYCVYDFITKHKEIDV</sequence>
<protein>
    <submittedName>
        <fullName evidence="1">Uncharacterized protein</fullName>
    </submittedName>
</protein>
<dbReference type="EMBL" id="MN739956">
    <property type="protein sequence ID" value="QHT79858.1"/>
    <property type="molecule type" value="Genomic_DNA"/>
</dbReference>